<comment type="caution">
    <text evidence="2">The sequence shown here is derived from an EMBL/GenBank/DDBJ whole genome shotgun (WGS) entry which is preliminary data.</text>
</comment>
<organism evidence="2 3">
    <name type="scientific">Streptomyces lasiicapitis</name>
    <dbReference type="NCBI Taxonomy" id="1923961"/>
    <lineage>
        <taxon>Bacteria</taxon>
        <taxon>Bacillati</taxon>
        <taxon>Actinomycetota</taxon>
        <taxon>Actinomycetes</taxon>
        <taxon>Kitasatosporales</taxon>
        <taxon>Streptomycetaceae</taxon>
        <taxon>Streptomyces</taxon>
    </lineage>
</organism>
<evidence type="ECO:0000256" key="1">
    <source>
        <dbReference type="SAM" id="MobiDB-lite"/>
    </source>
</evidence>
<evidence type="ECO:0000313" key="2">
    <source>
        <dbReference type="EMBL" id="GGO34348.1"/>
    </source>
</evidence>
<accession>A0ABQ2LHR8</accession>
<keyword evidence="3" id="KW-1185">Reference proteome</keyword>
<dbReference type="Proteomes" id="UP000656881">
    <property type="component" value="Unassembled WGS sequence"/>
</dbReference>
<protein>
    <submittedName>
        <fullName evidence="2">Uncharacterized protein</fullName>
    </submittedName>
</protein>
<sequence>MAGSSAALAEPAAPTTGAAPAATISATRAIRRVRGRDMMLLQTERTCEVPGRSVLRTRYGIRRSDAVTTARTLRRLRYANVKSW</sequence>
<dbReference type="EMBL" id="BMNG01000001">
    <property type="protein sequence ID" value="GGO34348.1"/>
    <property type="molecule type" value="Genomic_DNA"/>
</dbReference>
<gene>
    <name evidence="2" type="ORF">GCM10012286_03230</name>
</gene>
<feature type="region of interest" description="Disordered" evidence="1">
    <location>
        <begin position="1"/>
        <end position="23"/>
    </location>
</feature>
<evidence type="ECO:0000313" key="3">
    <source>
        <dbReference type="Proteomes" id="UP000656881"/>
    </source>
</evidence>
<proteinExistence type="predicted"/>
<name>A0ABQ2LHR8_9ACTN</name>
<reference evidence="3" key="1">
    <citation type="journal article" date="2019" name="Int. J. Syst. Evol. Microbiol.">
        <title>The Global Catalogue of Microorganisms (GCM) 10K type strain sequencing project: providing services to taxonomists for standard genome sequencing and annotation.</title>
        <authorList>
            <consortium name="The Broad Institute Genomics Platform"/>
            <consortium name="The Broad Institute Genome Sequencing Center for Infectious Disease"/>
            <person name="Wu L."/>
            <person name="Ma J."/>
        </authorList>
    </citation>
    <scope>NUCLEOTIDE SEQUENCE [LARGE SCALE GENOMIC DNA]</scope>
    <source>
        <strain evidence="3">CGMCC 4.7349</strain>
    </source>
</reference>